<dbReference type="EMBL" id="CM046131">
    <property type="protein sequence ID" value="KAI8430427.1"/>
    <property type="molecule type" value="Genomic_DNA"/>
</dbReference>
<accession>A0ACC0K2F2</accession>
<dbReference type="Proteomes" id="UP001064048">
    <property type="component" value="Chromosome Z"/>
</dbReference>
<organism evidence="1 2">
    <name type="scientific">Choristoneura fumiferana</name>
    <name type="common">Spruce budworm moth</name>
    <name type="synonym">Archips fumiferana</name>
    <dbReference type="NCBI Taxonomy" id="7141"/>
    <lineage>
        <taxon>Eukaryota</taxon>
        <taxon>Metazoa</taxon>
        <taxon>Ecdysozoa</taxon>
        <taxon>Arthropoda</taxon>
        <taxon>Hexapoda</taxon>
        <taxon>Insecta</taxon>
        <taxon>Pterygota</taxon>
        <taxon>Neoptera</taxon>
        <taxon>Endopterygota</taxon>
        <taxon>Lepidoptera</taxon>
        <taxon>Glossata</taxon>
        <taxon>Ditrysia</taxon>
        <taxon>Tortricoidea</taxon>
        <taxon>Tortricidae</taxon>
        <taxon>Tortricinae</taxon>
        <taxon>Choristoneura</taxon>
    </lineage>
</organism>
<protein>
    <submittedName>
        <fullName evidence="1">Uncharacterized protein</fullName>
    </submittedName>
</protein>
<proteinExistence type="predicted"/>
<keyword evidence="2" id="KW-1185">Reference proteome</keyword>
<evidence type="ECO:0000313" key="2">
    <source>
        <dbReference type="Proteomes" id="UP001064048"/>
    </source>
</evidence>
<reference evidence="1 2" key="1">
    <citation type="journal article" date="2022" name="Genome Biol. Evol.">
        <title>The Spruce Budworm Genome: Reconstructing the Evolutionary History of Antifreeze Proteins.</title>
        <authorList>
            <person name="Beliveau C."/>
            <person name="Gagne P."/>
            <person name="Picq S."/>
            <person name="Vernygora O."/>
            <person name="Keeling C.I."/>
            <person name="Pinkney K."/>
            <person name="Doucet D."/>
            <person name="Wen F."/>
            <person name="Johnston J.S."/>
            <person name="Maaroufi H."/>
            <person name="Boyle B."/>
            <person name="Laroche J."/>
            <person name="Dewar K."/>
            <person name="Juretic N."/>
            <person name="Blackburn G."/>
            <person name="Nisole A."/>
            <person name="Brunet B."/>
            <person name="Brandao M."/>
            <person name="Lumley L."/>
            <person name="Duan J."/>
            <person name="Quan G."/>
            <person name="Lucarotti C.J."/>
            <person name="Roe A.D."/>
            <person name="Sperling F.A.H."/>
            <person name="Levesque R.C."/>
            <person name="Cusson M."/>
        </authorList>
    </citation>
    <scope>NUCLEOTIDE SEQUENCE [LARGE SCALE GENOMIC DNA]</scope>
    <source>
        <strain evidence="1">Glfc:IPQL:Cfum</strain>
    </source>
</reference>
<name>A0ACC0K2F2_CHOFU</name>
<evidence type="ECO:0000313" key="1">
    <source>
        <dbReference type="EMBL" id="KAI8430427.1"/>
    </source>
</evidence>
<comment type="caution">
    <text evidence="1">The sequence shown here is derived from an EMBL/GenBank/DDBJ whole genome shotgun (WGS) entry which is preliminary data.</text>
</comment>
<sequence>MHYAVPLHLPRPALLRAAPTADQSSRFKAAIARLRETDSRTRASTRHSHRKRHRLVPYSVISNKSAFVSRISLGAIQWSTHNIGFSHTHIVSKTEAFEAEKCYC</sequence>
<gene>
    <name evidence="1" type="ORF">MSG28_000704</name>
</gene>